<sequence length="161" mass="18008">MRSVSSSPAASGRRRRRLTADELEAWRVFLRAHALLTRRLEADLVAEQGMSLASYDVLVTLVDAPARSLRMTELADRVLISRSGLTRLVDRLERDGLVRREPAPDDARGLLAVLTDTGYDRLRRASSTHLRGIDEYVVSRLTTGELLETGRVLGKLVDRLD</sequence>
<name>A0A3A3Z1B4_9ACTN</name>
<dbReference type="AlphaFoldDB" id="A0A3A3Z1B4"/>
<dbReference type="InterPro" id="IPR036388">
    <property type="entry name" value="WH-like_DNA-bd_sf"/>
</dbReference>
<evidence type="ECO:0000313" key="3">
    <source>
        <dbReference type="Proteomes" id="UP000265614"/>
    </source>
</evidence>
<dbReference type="GO" id="GO:0003700">
    <property type="term" value="F:DNA-binding transcription factor activity"/>
    <property type="evidence" value="ECO:0007669"/>
    <property type="project" value="InterPro"/>
</dbReference>
<evidence type="ECO:0000313" key="2">
    <source>
        <dbReference type="EMBL" id="RJK98039.1"/>
    </source>
</evidence>
<dbReference type="SMART" id="SM00347">
    <property type="entry name" value="HTH_MARR"/>
    <property type="match status" value="1"/>
</dbReference>
<feature type="domain" description="HTH marR-type" evidence="1">
    <location>
        <begin position="22"/>
        <end position="158"/>
    </location>
</feature>
<dbReference type="InterPro" id="IPR039422">
    <property type="entry name" value="MarR/SlyA-like"/>
</dbReference>
<protein>
    <submittedName>
        <fullName evidence="2">MarR family transcriptional regulator</fullName>
    </submittedName>
</protein>
<gene>
    <name evidence="2" type="ORF">D5H78_03600</name>
</gene>
<dbReference type="GO" id="GO:0006950">
    <property type="term" value="P:response to stress"/>
    <property type="evidence" value="ECO:0007669"/>
    <property type="project" value="TreeGrafter"/>
</dbReference>
<dbReference type="Proteomes" id="UP000265614">
    <property type="component" value="Unassembled WGS sequence"/>
</dbReference>
<reference evidence="2 3" key="1">
    <citation type="submission" date="2018-09" db="EMBL/GenBank/DDBJ databases">
        <title>YIM 75000 draft genome.</title>
        <authorList>
            <person name="Tang S."/>
            <person name="Feng Y."/>
        </authorList>
    </citation>
    <scope>NUCLEOTIDE SEQUENCE [LARGE SCALE GENOMIC DNA]</scope>
    <source>
        <strain evidence="2 3">YIM 75000</strain>
    </source>
</reference>
<keyword evidence="3" id="KW-1185">Reference proteome</keyword>
<evidence type="ECO:0000259" key="1">
    <source>
        <dbReference type="PROSITE" id="PS50995"/>
    </source>
</evidence>
<dbReference type="PANTHER" id="PTHR33164:SF99">
    <property type="entry name" value="MARR FAMILY REGULATORY PROTEIN"/>
    <property type="match status" value="1"/>
</dbReference>
<dbReference type="PANTHER" id="PTHR33164">
    <property type="entry name" value="TRANSCRIPTIONAL REGULATOR, MARR FAMILY"/>
    <property type="match status" value="1"/>
</dbReference>
<proteinExistence type="predicted"/>
<dbReference type="Pfam" id="PF12802">
    <property type="entry name" value="MarR_2"/>
    <property type="match status" value="1"/>
</dbReference>
<dbReference type="PROSITE" id="PS50995">
    <property type="entry name" value="HTH_MARR_2"/>
    <property type="match status" value="1"/>
</dbReference>
<dbReference type="InterPro" id="IPR000835">
    <property type="entry name" value="HTH_MarR-typ"/>
</dbReference>
<organism evidence="2 3">
    <name type="scientific">Vallicoccus soli</name>
    <dbReference type="NCBI Taxonomy" id="2339232"/>
    <lineage>
        <taxon>Bacteria</taxon>
        <taxon>Bacillati</taxon>
        <taxon>Actinomycetota</taxon>
        <taxon>Actinomycetes</taxon>
        <taxon>Motilibacterales</taxon>
        <taxon>Vallicoccaceae</taxon>
        <taxon>Vallicoccus</taxon>
    </lineage>
</organism>
<dbReference type="InterPro" id="IPR036390">
    <property type="entry name" value="WH_DNA-bd_sf"/>
</dbReference>
<dbReference type="Gene3D" id="1.10.10.10">
    <property type="entry name" value="Winged helix-like DNA-binding domain superfamily/Winged helix DNA-binding domain"/>
    <property type="match status" value="1"/>
</dbReference>
<accession>A0A3A3Z1B4</accession>
<comment type="caution">
    <text evidence="2">The sequence shown here is derived from an EMBL/GenBank/DDBJ whole genome shotgun (WGS) entry which is preliminary data.</text>
</comment>
<dbReference type="OrthoDB" id="5432081at2"/>
<dbReference type="EMBL" id="QZEZ01000001">
    <property type="protein sequence ID" value="RJK98039.1"/>
    <property type="molecule type" value="Genomic_DNA"/>
</dbReference>
<dbReference type="PRINTS" id="PR00598">
    <property type="entry name" value="HTHMARR"/>
</dbReference>
<dbReference type="SUPFAM" id="SSF46785">
    <property type="entry name" value="Winged helix' DNA-binding domain"/>
    <property type="match status" value="1"/>
</dbReference>